<accession>A0A1H9IH91</accession>
<dbReference type="PANTHER" id="PTHR30193:SF41">
    <property type="entry name" value="DIACETYLCHITOBIOSE UPTAKE SYSTEM PERMEASE PROTEIN NGCF"/>
    <property type="match status" value="1"/>
</dbReference>
<comment type="subcellular location">
    <subcellularLocation>
        <location evidence="1 7">Cell membrane</location>
        <topology evidence="1 7">Multi-pass membrane protein</topology>
    </subcellularLocation>
</comment>
<dbReference type="InterPro" id="IPR000515">
    <property type="entry name" value="MetI-like"/>
</dbReference>
<evidence type="ECO:0000259" key="9">
    <source>
        <dbReference type="PROSITE" id="PS50928"/>
    </source>
</evidence>
<feature type="transmembrane region" description="Helical" evidence="7">
    <location>
        <begin position="131"/>
        <end position="153"/>
    </location>
</feature>
<feature type="transmembrane region" description="Helical" evidence="7">
    <location>
        <begin position="35"/>
        <end position="57"/>
    </location>
</feature>
<dbReference type="CDD" id="cd06261">
    <property type="entry name" value="TM_PBP2"/>
    <property type="match status" value="1"/>
</dbReference>
<comment type="similarity">
    <text evidence="7">Belongs to the binding-protein-dependent transport system permease family.</text>
</comment>
<gene>
    <name evidence="10" type="ORF">SAMN05421756_105242</name>
</gene>
<evidence type="ECO:0000256" key="2">
    <source>
        <dbReference type="ARBA" id="ARBA00022448"/>
    </source>
</evidence>
<keyword evidence="3" id="KW-1003">Cell membrane</keyword>
<dbReference type="EMBL" id="FOFA01000005">
    <property type="protein sequence ID" value="SEQ73735.1"/>
    <property type="molecule type" value="Genomic_DNA"/>
</dbReference>
<evidence type="ECO:0000256" key="8">
    <source>
        <dbReference type="SAM" id="MobiDB-lite"/>
    </source>
</evidence>
<dbReference type="Proteomes" id="UP000198504">
    <property type="component" value="Unassembled WGS sequence"/>
</dbReference>
<dbReference type="InterPro" id="IPR035906">
    <property type="entry name" value="MetI-like_sf"/>
</dbReference>
<sequence length="318" mass="34523">MTTTVPTRAVAPHGASSAPRARRGLSASRRRQIGAAYALVLPFLVLFVAMVVVPLVYAGYLSFYKKKLIGGTSFVGAENYLRALTDPSFLSGVGRMGLFLCVQVPLMLVLSLFTALALDSGMMKLAKVARLGIFVPYAVPSVIATLMWGYIYGPDFGPIAQMARGLGLGVPPFFSGTGIFFSIINIVNWEFVGYNMIIMYAALRSIPTELYEAARVDGASETRIALSIKIPLIRPAILLTVIFSVIGTFQLFNEPNLMRTLAPTVIGSDWTPNLYAYNIAFVNQDANYAAALAFLLGIVIMIISYAVQLGAQRKERRA</sequence>
<keyword evidence="2 7" id="KW-0813">Transport</keyword>
<dbReference type="OrthoDB" id="9804439at2"/>
<feature type="region of interest" description="Disordered" evidence="8">
    <location>
        <begin position="1"/>
        <end position="23"/>
    </location>
</feature>
<keyword evidence="4 7" id="KW-0812">Transmembrane</keyword>
<evidence type="ECO:0000313" key="10">
    <source>
        <dbReference type="EMBL" id="SEQ73735.1"/>
    </source>
</evidence>
<name>A0A1H9IH91_9ACTN</name>
<evidence type="ECO:0000256" key="1">
    <source>
        <dbReference type="ARBA" id="ARBA00004651"/>
    </source>
</evidence>
<dbReference type="STRING" id="1036181.SAMN05421756_105242"/>
<protein>
    <submittedName>
        <fullName evidence="10">Multiple sugar transport system permease protein</fullName>
    </submittedName>
</protein>
<evidence type="ECO:0000256" key="3">
    <source>
        <dbReference type="ARBA" id="ARBA00022475"/>
    </source>
</evidence>
<evidence type="ECO:0000256" key="4">
    <source>
        <dbReference type="ARBA" id="ARBA00022692"/>
    </source>
</evidence>
<feature type="domain" description="ABC transmembrane type-1" evidence="9">
    <location>
        <begin position="93"/>
        <end position="307"/>
    </location>
</feature>
<dbReference type="GO" id="GO:0005886">
    <property type="term" value="C:plasma membrane"/>
    <property type="evidence" value="ECO:0007669"/>
    <property type="project" value="UniProtKB-SubCell"/>
</dbReference>
<dbReference type="InterPro" id="IPR051393">
    <property type="entry name" value="ABC_transporter_permease"/>
</dbReference>
<dbReference type="Pfam" id="PF00528">
    <property type="entry name" value="BPD_transp_1"/>
    <property type="match status" value="1"/>
</dbReference>
<feature type="transmembrane region" description="Helical" evidence="7">
    <location>
        <begin position="173"/>
        <end position="194"/>
    </location>
</feature>
<evidence type="ECO:0000256" key="7">
    <source>
        <dbReference type="RuleBase" id="RU363032"/>
    </source>
</evidence>
<feature type="transmembrane region" description="Helical" evidence="7">
    <location>
        <begin position="96"/>
        <end position="119"/>
    </location>
</feature>
<dbReference type="AlphaFoldDB" id="A0A1H9IH91"/>
<keyword evidence="6 7" id="KW-0472">Membrane</keyword>
<keyword evidence="5 7" id="KW-1133">Transmembrane helix</keyword>
<evidence type="ECO:0000313" key="11">
    <source>
        <dbReference type="Proteomes" id="UP000198504"/>
    </source>
</evidence>
<evidence type="ECO:0000256" key="6">
    <source>
        <dbReference type="ARBA" id="ARBA00023136"/>
    </source>
</evidence>
<evidence type="ECO:0000256" key="5">
    <source>
        <dbReference type="ARBA" id="ARBA00022989"/>
    </source>
</evidence>
<organism evidence="10 11">
    <name type="scientific">Microlunatus flavus</name>
    <dbReference type="NCBI Taxonomy" id="1036181"/>
    <lineage>
        <taxon>Bacteria</taxon>
        <taxon>Bacillati</taxon>
        <taxon>Actinomycetota</taxon>
        <taxon>Actinomycetes</taxon>
        <taxon>Propionibacteriales</taxon>
        <taxon>Propionibacteriaceae</taxon>
        <taxon>Microlunatus</taxon>
    </lineage>
</organism>
<dbReference type="RefSeq" id="WP_091181509.1">
    <property type="nucleotide sequence ID" value="NZ_FOFA01000005.1"/>
</dbReference>
<keyword evidence="11" id="KW-1185">Reference proteome</keyword>
<reference evidence="11" key="1">
    <citation type="submission" date="2016-10" db="EMBL/GenBank/DDBJ databases">
        <authorList>
            <person name="Varghese N."/>
            <person name="Submissions S."/>
        </authorList>
    </citation>
    <scope>NUCLEOTIDE SEQUENCE [LARGE SCALE GENOMIC DNA]</scope>
    <source>
        <strain evidence="11">CGMCC 4.6856</strain>
    </source>
</reference>
<dbReference type="PANTHER" id="PTHR30193">
    <property type="entry name" value="ABC TRANSPORTER PERMEASE PROTEIN"/>
    <property type="match status" value="1"/>
</dbReference>
<dbReference type="PROSITE" id="PS50928">
    <property type="entry name" value="ABC_TM1"/>
    <property type="match status" value="1"/>
</dbReference>
<feature type="transmembrane region" description="Helical" evidence="7">
    <location>
        <begin position="288"/>
        <end position="307"/>
    </location>
</feature>
<dbReference type="Gene3D" id="1.10.3720.10">
    <property type="entry name" value="MetI-like"/>
    <property type="match status" value="1"/>
</dbReference>
<feature type="transmembrane region" description="Helical" evidence="7">
    <location>
        <begin position="232"/>
        <end position="252"/>
    </location>
</feature>
<dbReference type="GO" id="GO:0055085">
    <property type="term" value="P:transmembrane transport"/>
    <property type="evidence" value="ECO:0007669"/>
    <property type="project" value="InterPro"/>
</dbReference>
<dbReference type="SUPFAM" id="SSF161098">
    <property type="entry name" value="MetI-like"/>
    <property type="match status" value="1"/>
</dbReference>
<proteinExistence type="inferred from homology"/>
<keyword evidence="10" id="KW-0762">Sugar transport</keyword>